<feature type="compositionally biased region" description="Acidic residues" evidence="1">
    <location>
        <begin position="122"/>
        <end position="131"/>
    </location>
</feature>
<feature type="region of interest" description="Disordered" evidence="1">
    <location>
        <begin position="1"/>
        <end position="35"/>
    </location>
</feature>
<gene>
    <name evidence="2" type="ORF">vBDshSR26L_8</name>
</gene>
<proteinExistence type="predicted"/>
<evidence type="ECO:0008006" key="3">
    <source>
        <dbReference type="Google" id="ProtNLM"/>
    </source>
</evidence>
<accession>A0AAU7VGB3</accession>
<evidence type="ECO:0000256" key="1">
    <source>
        <dbReference type="SAM" id="MobiDB-lite"/>
    </source>
</evidence>
<reference evidence="2" key="1">
    <citation type="submission" date="2024-06" db="EMBL/GenBank/DDBJ databases">
        <authorList>
            <person name="Lu L."/>
            <person name="Wei N."/>
            <person name="Zhang R."/>
        </authorList>
    </citation>
    <scope>NUCLEOTIDE SEQUENCE</scope>
</reference>
<protein>
    <recommendedName>
        <fullName evidence="3">Terminase small subunit</fullName>
    </recommendedName>
</protein>
<sequence length="153" mass="16562">MGRKPAGEGTEIVESKKRVAADGTQRGLKRKGSKNKVTQLIENIQAAVERDTGIRDWDPVVQMGVVAARAFSGYPATDDEGKPILDEDGNQVMVPPDPALAVAAAAKVAPYVHQQLRPREVGEDDGADTDPDEKRDRVLAAFENMGVKVQRDE</sequence>
<name>A0AAU7VGB3_9CAUD</name>
<organism evidence="2">
    <name type="scientific">Dinoroseobacter phage vB_DshS_R26L</name>
    <dbReference type="NCBI Taxonomy" id="3161158"/>
    <lineage>
        <taxon>Viruses</taxon>
        <taxon>Duplodnaviria</taxon>
        <taxon>Heunggongvirae</taxon>
        <taxon>Uroviricota</taxon>
        <taxon>Caudoviricetes</taxon>
        <taxon>Nanhaivirus</taxon>
    </lineage>
</organism>
<evidence type="ECO:0000313" key="2">
    <source>
        <dbReference type="EMBL" id="XBW75323.1"/>
    </source>
</evidence>
<feature type="region of interest" description="Disordered" evidence="1">
    <location>
        <begin position="115"/>
        <end position="136"/>
    </location>
</feature>
<dbReference type="EMBL" id="PP882867">
    <property type="protein sequence ID" value="XBW75323.1"/>
    <property type="molecule type" value="Genomic_DNA"/>
</dbReference>